<organism evidence="4 7">
    <name type="scientific">Acanthaster planci</name>
    <name type="common">Crown-of-thorns starfish</name>
    <dbReference type="NCBI Taxonomy" id="133434"/>
    <lineage>
        <taxon>Eukaryota</taxon>
        <taxon>Metazoa</taxon>
        <taxon>Echinodermata</taxon>
        <taxon>Eleutherozoa</taxon>
        <taxon>Asterozoa</taxon>
        <taxon>Asteroidea</taxon>
        <taxon>Valvatacea</taxon>
        <taxon>Valvatida</taxon>
        <taxon>Acanthasteridae</taxon>
        <taxon>Acanthaster</taxon>
    </lineage>
</organism>
<feature type="compositionally biased region" description="Basic and acidic residues" evidence="3">
    <location>
        <begin position="479"/>
        <end position="488"/>
    </location>
</feature>
<dbReference type="GO" id="GO:0034501">
    <property type="term" value="P:protein localization to kinetochore"/>
    <property type="evidence" value="ECO:0007669"/>
    <property type="project" value="TreeGrafter"/>
</dbReference>
<dbReference type="PANTHER" id="PTHR32123">
    <property type="entry name" value="BICD FAMILY-LIKE CARGO ADAPTER"/>
    <property type="match status" value="1"/>
</dbReference>
<name>A0A8B7YZU3_ACAPL</name>
<evidence type="ECO:0000313" key="6">
    <source>
        <dbReference type="RefSeq" id="XP_022098868.1"/>
    </source>
</evidence>
<dbReference type="GO" id="GO:0000132">
    <property type="term" value="P:establishment of mitotic spindle orientation"/>
    <property type="evidence" value="ECO:0007669"/>
    <property type="project" value="TreeGrafter"/>
</dbReference>
<protein>
    <submittedName>
        <fullName evidence="5 6">Protein Spindly-like</fullName>
    </submittedName>
</protein>
<dbReference type="InterPro" id="IPR051149">
    <property type="entry name" value="Spindly/BICDR_Dynein_Adapter"/>
</dbReference>
<dbReference type="GO" id="GO:0000922">
    <property type="term" value="C:spindle pole"/>
    <property type="evidence" value="ECO:0007669"/>
    <property type="project" value="TreeGrafter"/>
</dbReference>
<dbReference type="Proteomes" id="UP000694845">
    <property type="component" value="Unplaced"/>
</dbReference>
<dbReference type="RefSeq" id="XP_022098869.1">
    <property type="nucleotide sequence ID" value="XM_022243177.1"/>
</dbReference>
<gene>
    <name evidence="5 6 7" type="primary">LOC110983702</name>
</gene>
<feature type="compositionally biased region" description="Polar residues" evidence="3">
    <location>
        <begin position="501"/>
        <end position="518"/>
    </location>
</feature>
<dbReference type="PANTHER" id="PTHR32123:SF9">
    <property type="entry name" value="PROTEIN SPINDLY"/>
    <property type="match status" value="1"/>
</dbReference>
<dbReference type="OMA" id="NANECNQ"/>
<evidence type="ECO:0000313" key="7">
    <source>
        <dbReference type="RefSeq" id="XP_022098869.1"/>
    </source>
</evidence>
<dbReference type="AlphaFoldDB" id="A0A8B7YZU3"/>
<proteinExistence type="predicted"/>
<keyword evidence="1 2" id="KW-0175">Coiled coil</keyword>
<dbReference type="GeneID" id="110983702"/>
<evidence type="ECO:0000256" key="1">
    <source>
        <dbReference type="ARBA" id="ARBA00023054"/>
    </source>
</evidence>
<dbReference type="OrthoDB" id="2121607at2759"/>
<feature type="compositionally biased region" description="Polar residues" evidence="3">
    <location>
        <begin position="649"/>
        <end position="659"/>
    </location>
</feature>
<dbReference type="GO" id="GO:0007080">
    <property type="term" value="P:mitotic metaphase chromosome alignment"/>
    <property type="evidence" value="ECO:0007669"/>
    <property type="project" value="TreeGrafter"/>
</dbReference>
<feature type="region of interest" description="Disordered" evidence="3">
    <location>
        <begin position="471"/>
        <end position="659"/>
    </location>
</feature>
<dbReference type="GO" id="GO:0043515">
    <property type="term" value="F:kinetochore binding"/>
    <property type="evidence" value="ECO:0007669"/>
    <property type="project" value="TreeGrafter"/>
</dbReference>
<feature type="compositionally biased region" description="Acidic residues" evidence="3">
    <location>
        <begin position="489"/>
        <end position="500"/>
    </location>
</feature>
<reference evidence="5 6" key="1">
    <citation type="submission" date="2025-04" db="UniProtKB">
        <authorList>
            <consortium name="RefSeq"/>
        </authorList>
    </citation>
    <scope>IDENTIFICATION</scope>
</reference>
<accession>A0A8B7YZU3</accession>
<dbReference type="KEGG" id="aplc:110983702"/>
<evidence type="ECO:0000313" key="5">
    <source>
        <dbReference type="RefSeq" id="XP_022098867.1"/>
    </source>
</evidence>
<feature type="coiled-coil region" evidence="2">
    <location>
        <begin position="207"/>
        <end position="294"/>
    </location>
</feature>
<feature type="coiled-coil region" evidence="2">
    <location>
        <begin position="35"/>
        <end position="80"/>
    </location>
</feature>
<dbReference type="RefSeq" id="XP_022098868.1">
    <property type="nucleotide sequence ID" value="XM_022243176.1"/>
</dbReference>
<sequence>MTMEMGETSLEKQVQQLKAQLDQKGGDLMLAAEIGKKLLEQNQDLEDRLEQLAQDHIKRVEQLEQDKHSLQLKLGAKEQTERSQLAELDGLREALQAQREAWRGRERQELAQAKEVQRMAGRLEELQVSLERAAMTEEQLRKRIEHQDELLKEANNKLSSMELAPSQNDEQLDHLQQKLTTVKSAKDALAMELKDAKDHCQQLAFTDEVQKQRLQSLQNDMEEKEQQVTGYFNLLEKTREEVSELQIQLDIAKMEATDINKKGNSLFAEVEDRRKEAENKMISLRVQYQSTKEQLNMKKQQVHKMRFQIAALLQMGGGRADTSQRERLEQSLAQSRSEVHMLTEKIKVLEKGKASEGMGHQYDEYKRLFGESDKPDLLEFLQHKLKMAKEETEEVRKELHTQQLLQIAASDKLMDCERRLYSAETETDRTRAANMKLLVTLDELKLKLNAKENGSSKSKVSTSYREKICLKKPNGNQKSSDREVKEPEDVLTTDAAEDNNGENAPSGTSAVDGNQTAPLEQKPPMRDDVSFISTNEQGANRRQEDYILKSTNQNVGPPTVSPTGVPVKKQPKKSVSMCETVSVLGSTGKVDLKSQFSLKSGAERNQGGGDDNSLGEENTEPRAGHDMGGAGSRGARHGGKKHHRVVHMKSNNTAECKQQ</sequence>
<keyword evidence="4" id="KW-1185">Reference proteome</keyword>
<evidence type="ECO:0000256" key="3">
    <source>
        <dbReference type="SAM" id="MobiDB-lite"/>
    </source>
</evidence>
<dbReference type="GO" id="GO:0000940">
    <property type="term" value="C:outer kinetochore"/>
    <property type="evidence" value="ECO:0007669"/>
    <property type="project" value="TreeGrafter"/>
</dbReference>
<feature type="compositionally biased region" description="Low complexity" evidence="3">
    <location>
        <begin position="555"/>
        <end position="576"/>
    </location>
</feature>
<dbReference type="RefSeq" id="XP_022098867.1">
    <property type="nucleotide sequence ID" value="XM_022243175.1"/>
</dbReference>
<feature type="compositionally biased region" description="Basic residues" evidence="3">
    <location>
        <begin position="634"/>
        <end position="647"/>
    </location>
</feature>
<evidence type="ECO:0000256" key="2">
    <source>
        <dbReference type="SAM" id="Coils"/>
    </source>
</evidence>
<dbReference type="CTD" id="54908"/>
<evidence type="ECO:0000313" key="4">
    <source>
        <dbReference type="Proteomes" id="UP000694845"/>
    </source>
</evidence>
<feature type="coiled-coil region" evidence="2">
    <location>
        <begin position="123"/>
        <end position="164"/>
    </location>
</feature>